<proteinExistence type="predicted"/>
<organism evidence="2 3">
    <name type="scientific">Roseovarius aestuarii</name>
    <dbReference type="NCBI Taxonomy" id="475083"/>
    <lineage>
        <taxon>Bacteria</taxon>
        <taxon>Pseudomonadati</taxon>
        <taxon>Pseudomonadota</taxon>
        <taxon>Alphaproteobacteria</taxon>
        <taxon>Rhodobacterales</taxon>
        <taxon>Roseobacteraceae</taxon>
        <taxon>Roseovarius</taxon>
    </lineage>
</organism>
<dbReference type="Proteomes" id="UP000193224">
    <property type="component" value="Unassembled WGS sequence"/>
</dbReference>
<gene>
    <name evidence="2" type="ORF">ROA7745_03670</name>
</gene>
<reference evidence="2 3" key="1">
    <citation type="submission" date="2017-03" db="EMBL/GenBank/DDBJ databases">
        <authorList>
            <person name="Afonso C.L."/>
            <person name="Miller P.J."/>
            <person name="Scott M.A."/>
            <person name="Spackman E."/>
            <person name="Goraichik I."/>
            <person name="Dimitrov K.M."/>
            <person name="Suarez D.L."/>
            <person name="Swayne D.E."/>
        </authorList>
    </citation>
    <scope>NUCLEOTIDE SEQUENCE [LARGE SCALE GENOMIC DNA]</scope>
    <source>
        <strain evidence="2 3">CECT 7745</strain>
    </source>
</reference>
<evidence type="ECO:0000313" key="3">
    <source>
        <dbReference type="Proteomes" id="UP000193224"/>
    </source>
</evidence>
<dbReference type="AlphaFoldDB" id="A0A1X7BWE3"/>
<evidence type="ECO:0000256" key="1">
    <source>
        <dbReference type="SAM" id="MobiDB-lite"/>
    </source>
</evidence>
<dbReference type="EMBL" id="FWXB01000017">
    <property type="protein sequence ID" value="SMC13810.1"/>
    <property type="molecule type" value="Genomic_DNA"/>
</dbReference>
<accession>A0A1X7BWE3</accession>
<feature type="compositionally biased region" description="Basic and acidic residues" evidence="1">
    <location>
        <begin position="47"/>
        <end position="62"/>
    </location>
</feature>
<evidence type="ECO:0000313" key="2">
    <source>
        <dbReference type="EMBL" id="SMC13810.1"/>
    </source>
</evidence>
<feature type="region of interest" description="Disordered" evidence="1">
    <location>
        <begin position="43"/>
        <end position="62"/>
    </location>
</feature>
<protein>
    <submittedName>
        <fullName evidence="2">Uncharacterized protein</fullName>
    </submittedName>
</protein>
<name>A0A1X7BWE3_9RHOB</name>
<sequence length="62" mass="6928">MNTQGVLVRAMNAATKARERGFINTADAFDGIVKSLLRLMNSQTQSIDEKRGNSSTDEFHFH</sequence>
<keyword evidence="3" id="KW-1185">Reference proteome</keyword>